<name>A0AAV9DMB0_ACOCL</name>
<feature type="transmembrane region" description="Helical" evidence="1">
    <location>
        <begin position="52"/>
        <end position="72"/>
    </location>
</feature>
<evidence type="ECO:0000313" key="3">
    <source>
        <dbReference type="EMBL" id="KAK1302215.1"/>
    </source>
</evidence>
<gene>
    <name evidence="3" type="primary">B3GALT7</name>
    <name evidence="3" type="ORF">QJS10_CPB12g01662</name>
</gene>
<keyword evidence="4" id="KW-1185">Reference proteome</keyword>
<sequence length="151" mass="17035">MKMEVADATETGLDLCFALSKSEAAAGEVEVPKMARMMRGRGSAEKKVSTRWIVLLCVSSFLLGMLFTNRLWSPPETNTQILSRRRQEQEKLQIVLEDCETKRKLGQDKDIMGEVSRTHEAIQFESGNACSCVLLNVELIVLVVSDLWTRR</sequence>
<keyword evidence="1" id="KW-0472">Membrane</keyword>
<keyword evidence="1" id="KW-1133">Transmembrane helix</keyword>
<protein>
    <submittedName>
        <fullName evidence="3">Beta-1,3-galactosyltransferase 7</fullName>
    </submittedName>
</protein>
<dbReference type="Proteomes" id="UP001180020">
    <property type="component" value="Unassembled WGS sequence"/>
</dbReference>
<reference evidence="3" key="1">
    <citation type="journal article" date="2023" name="Nat. Commun.">
        <title>Diploid and tetraploid genomes of Acorus and the evolution of monocots.</title>
        <authorList>
            <person name="Ma L."/>
            <person name="Liu K.W."/>
            <person name="Li Z."/>
            <person name="Hsiao Y.Y."/>
            <person name="Qi Y."/>
            <person name="Fu T."/>
            <person name="Tang G.D."/>
            <person name="Zhang D."/>
            <person name="Sun W.H."/>
            <person name="Liu D.K."/>
            <person name="Li Y."/>
            <person name="Chen G.Z."/>
            <person name="Liu X.D."/>
            <person name="Liao X.Y."/>
            <person name="Jiang Y.T."/>
            <person name="Yu X."/>
            <person name="Hao Y."/>
            <person name="Huang J."/>
            <person name="Zhao X.W."/>
            <person name="Ke S."/>
            <person name="Chen Y.Y."/>
            <person name="Wu W.L."/>
            <person name="Hsu J.L."/>
            <person name="Lin Y.F."/>
            <person name="Huang M.D."/>
            <person name="Li C.Y."/>
            <person name="Huang L."/>
            <person name="Wang Z.W."/>
            <person name="Zhao X."/>
            <person name="Zhong W.Y."/>
            <person name="Peng D.H."/>
            <person name="Ahmad S."/>
            <person name="Lan S."/>
            <person name="Zhang J.S."/>
            <person name="Tsai W.C."/>
            <person name="Van de Peer Y."/>
            <person name="Liu Z.J."/>
        </authorList>
    </citation>
    <scope>NUCLEOTIDE SEQUENCE</scope>
    <source>
        <strain evidence="3">CP</strain>
    </source>
</reference>
<organism evidence="3 4">
    <name type="scientific">Acorus calamus</name>
    <name type="common">Sweet flag</name>
    <dbReference type="NCBI Taxonomy" id="4465"/>
    <lineage>
        <taxon>Eukaryota</taxon>
        <taxon>Viridiplantae</taxon>
        <taxon>Streptophyta</taxon>
        <taxon>Embryophyta</taxon>
        <taxon>Tracheophyta</taxon>
        <taxon>Spermatophyta</taxon>
        <taxon>Magnoliopsida</taxon>
        <taxon>Liliopsida</taxon>
        <taxon>Acoraceae</taxon>
        <taxon>Acorus</taxon>
    </lineage>
</organism>
<evidence type="ECO:0000256" key="1">
    <source>
        <dbReference type="SAM" id="Phobius"/>
    </source>
</evidence>
<reference evidence="3" key="2">
    <citation type="submission" date="2023-06" db="EMBL/GenBank/DDBJ databases">
        <authorList>
            <person name="Ma L."/>
            <person name="Liu K.-W."/>
            <person name="Li Z."/>
            <person name="Hsiao Y.-Y."/>
            <person name="Qi Y."/>
            <person name="Fu T."/>
            <person name="Tang G."/>
            <person name="Zhang D."/>
            <person name="Sun W.-H."/>
            <person name="Liu D.-K."/>
            <person name="Li Y."/>
            <person name="Chen G.-Z."/>
            <person name="Liu X.-D."/>
            <person name="Liao X.-Y."/>
            <person name="Jiang Y.-T."/>
            <person name="Yu X."/>
            <person name="Hao Y."/>
            <person name="Huang J."/>
            <person name="Zhao X.-W."/>
            <person name="Ke S."/>
            <person name="Chen Y.-Y."/>
            <person name="Wu W.-L."/>
            <person name="Hsu J.-L."/>
            <person name="Lin Y.-F."/>
            <person name="Huang M.-D."/>
            <person name="Li C.-Y."/>
            <person name="Huang L."/>
            <person name="Wang Z.-W."/>
            <person name="Zhao X."/>
            <person name="Zhong W.-Y."/>
            <person name="Peng D.-H."/>
            <person name="Ahmad S."/>
            <person name="Lan S."/>
            <person name="Zhang J.-S."/>
            <person name="Tsai W.-C."/>
            <person name="Van De Peer Y."/>
            <person name="Liu Z.-J."/>
        </authorList>
    </citation>
    <scope>NUCLEOTIDE SEQUENCE</scope>
    <source>
        <strain evidence="3">CP</strain>
        <tissue evidence="3">Leaves</tissue>
    </source>
</reference>
<evidence type="ECO:0000313" key="4">
    <source>
        <dbReference type="Proteomes" id="UP001180020"/>
    </source>
</evidence>
<keyword evidence="1" id="KW-0812">Transmembrane</keyword>
<dbReference type="EMBL" id="JAUJYO010000012">
    <property type="protein sequence ID" value="KAK1302215.1"/>
    <property type="molecule type" value="Genomic_DNA"/>
</dbReference>
<accession>A0AAV9DMB0</accession>
<dbReference type="AlphaFoldDB" id="A0AAV9DMB0"/>
<feature type="domain" description="DUF4094" evidence="2">
    <location>
        <begin position="49"/>
        <end position="123"/>
    </location>
</feature>
<comment type="caution">
    <text evidence="3">The sequence shown here is derived from an EMBL/GenBank/DDBJ whole genome shotgun (WGS) entry which is preliminary data.</text>
</comment>
<dbReference type="Pfam" id="PF13334">
    <property type="entry name" value="DUF4094"/>
    <property type="match status" value="1"/>
</dbReference>
<proteinExistence type="predicted"/>
<dbReference type="InterPro" id="IPR025298">
    <property type="entry name" value="DUF4094"/>
</dbReference>
<evidence type="ECO:0000259" key="2">
    <source>
        <dbReference type="Pfam" id="PF13334"/>
    </source>
</evidence>